<dbReference type="PANTHER" id="PTHR31451">
    <property type="match status" value="1"/>
</dbReference>
<dbReference type="EMBL" id="JADCNM010000002">
    <property type="protein sequence ID" value="KAG0494917.1"/>
    <property type="molecule type" value="Genomic_DNA"/>
</dbReference>
<evidence type="ECO:0000313" key="11">
    <source>
        <dbReference type="Proteomes" id="UP000639772"/>
    </source>
</evidence>
<dbReference type="EC" id="3.2.1.78" evidence="3"/>
<name>A0A835RQZ7_VANPL</name>
<evidence type="ECO:0000313" key="10">
    <source>
        <dbReference type="Proteomes" id="UP000636800"/>
    </source>
</evidence>
<keyword evidence="5" id="KW-0326">Glycosidase</keyword>
<dbReference type="Proteomes" id="UP000639772">
    <property type="component" value="Unassembled WGS sequence"/>
</dbReference>
<dbReference type="InterPro" id="IPR017853">
    <property type="entry name" value="GH"/>
</dbReference>
<evidence type="ECO:0000256" key="1">
    <source>
        <dbReference type="ARBA" id="ARBA00001678"/>
    </source>
</evidence>
<comment type="caution">
    <text evidence="8">The sequence shown here is derived from an EMBL/GenBank/DDBJ whole genome shotgun (WGS) entry which is preliminary data.</text>
</comment>
<evidence type="ECO:0000256" key="3">
    <source>
        <dbReference type="ARBA" id="ARBA00012706"/>
    </source>
</evidence>
<dbReference type="FunFam" id="3.20.20.80:FF:000012">
    <property type="entry name" value="Mannan endo-1,4-beta-mannosidase 6"/>
    <property type="match status" value="1"/>
</dbReference>
<dbReference type="GO" id="GO:0016985">
    <property type="term" value="F:mannan endo-1,4-beta-mannosidase activity"/>
    <property type="evidence" value="ECO:0007669"/>
    <property type="project" value="UniProtKB-EC"/>
</dbReference>
<feature type="signal peptide" evidence="6">
    <location>
        <begin position="1"/>
        <end position="24"/>
    </location>
</feature>
<keyword evidence="10" id="KW-1185">Reference proteome</keyword>
<evidence type="ECO:0000313" key="8">
    <source>
        <dbReference type="EMBL" id="KAG0492795.1"/>
    </source>
</evidence>
<comment type="catalytic activity">
    <reaction evidence="1">
        <text>Random hydrolysis of (1-&gt;4)-beta-D-mannosidic linkages in mannans, galactomannans and glucomannans.</text>
        <dbReference type="EC" id="3.2.1.78"/>
    </reaction>
</comment>
<dbReference type="Proteomes" id="UP000636800">
    <property type="component" value="Chromosome 2"/>
</dbReference>
<evidence type="ECO:0000256" key="4">
    <source>
        <dbReference type="ARBA" id="ARBA00022801"/>
    </source>
</evidence>
<dbReference type="InterPro" id="IPR001547">
    <property type="entry name" value="Glyco_hydro_5"/>
</dbReference>
<dbReference type="PANTHER" id="PTHR31451:SF60">
    <property type="entry name" value="MANNAN ENDO-1,4-BETA-MANNOSIDASE 1"/>
    <property type="match status" value="1"/>
</dbReference>
<evidence type="ECO:0000259" key="7">
    <source>
        <dbReference type="Pfam" id="PF26410"/>
    </source>
</evidence>
<evidence type="ECO:0000313" key="9">
    <source>
        <dbReference type="EMBL" id="KAG0494917.1"/>
    </source>
</evidence>
<dbReference type="Pfam" id="PF26410">
    <property type="entry name" value="GH5_mannosidase"/>
    <property type="match status" value="1"/>
</dbReference>
<evidence type="ECO:0000256" key="5">
    <source>
        <dbReference type="ARBA" id="ARBA00023295"/>
    </source>
</evidence>
<dbReference type="OrthoDB" id="406631at2759"/>
<proteinExistence type="inferred from homology"/>
<dbReference type="EMBL" id="JADCNL010000002">
    <property type="protein sequence ID" value="KAG0492795.1"/>
    <property type="molecule type" value="Genomic_DNA"/>
</dbReference>
<protein>
    <recommendedName>
        <fullName evidence="3">mannan endo-1,4-beta-mannosidase</fullName>
        <ecNumber evidence="3">3.2.1.78</ecNumber>
    </recommendedName>
</protein>
<accession>A0A835RQZ7</accession>
<reference evidence="10 11" key="1">
    <citation type="journal article" date="2020" name="Nat. Food">
        <title>A phased Vanilla planifolia genome enables genetic improvement of flavour and production.</title>
        <authorList>
            <person name="Hasing T."/>
            <person name="Tang H."/>
            <person name="Brym M."/>
            <person name="Khazi F."/>
            <person name="Huang T."/>
            <person name="Chambers A.H."/>
        </authorList>
    </citation>
    <scope>NUCLEOTIDE SEQUENCE [LARGE SCALE GENOMIC DNA]</scope>
    <source>
        <tissue evidence="8">Leaf</tissue>
    </source>
</reference>
<dbReference type="Gene3D" id="3.20.20.80">
    <property type="entry name" value="Glycosidases"/>
    <property type="match status" value="1"/>
</dbReference>
<feature type="domain" description="Glycoside hydrolase family 5" evidence="7">
    <location>
        <begin position="27"/>
        <end position="360"/>
    </location>
</feature>
<organism evidence="8 10">
    <name type="scientific">Vanilla planifolia</name>
    <name type="common">Vanilla</name>
    <dbReference type="NCBI Taxonomy" id="51239"/>
    <lineage>
        <taxon>Eukaryota</taxon>
        <taxon>Viridiplantae</taxon>
        <taxon>Streptophyta</taxon>
        <taxon>Embryophyta</taxon>
        <taxon>Tracheophyta</taxon>
        <taxon>Spermatophyta</taxon>
        <taxon>Magnoliopsida</taxon>
        <taxon>Liliopsida</taxon>
        <taxon>Asparagales</taxon>
        <taxon>Orchidaceae</taxon>
        <taxon>Vanilloideae</taxon>
        <taxon>Vanilleae</taxon>
        <taxon>Vanilla</taxon>
    </lineage>
</organism>
<dbReference type="SUPFAM" id="SSF51445">
    <property type="entry name" value="(Trans)glycosidases"/>
    <property type="match status" value="1"/>
</dbReference>
<feature type="chain" id="PRO_5033643014" description="mannan endo-1,4-beta-mannosidase" evidence="6">
    <location>
        <begin position="25"/>
        <end position="438"/>
    </location>
</feature>
<comment type="similarity">
    <text evidence="2">Belongs to the glycosyl hydrolase 5 (cellulase A) family.</text>
</comment>
<sequence length="438" mass="49497">MWKSVSIWGVFLILLLGRSHQAQAWEGFVRTQGIHFMLNGYPFFSNGFNAYWLMSIASDPSRRWKVSEAFGEAARNGLTVARTWAFSDGGSNALQYSPGVYNEQMFKGLDFVVSEARRFGIRLILSLVNNYDNFGGKKQYVQWGRNQGQNIGSDDEFFTNAVVKGYYKNHVKTVLTRYNTLTGTAYKDEPIIFAWELMNEPRCLSDSSGNTIQAWITEMAAHVKSIDQNHLLEAGLEGFYGQSSPSELQTNPGFQVGTDFISNNKIPGIDFATLHLYPDQWMPSSSDQSQLQFLGKWLEAHIQDAGKVLQKPLLLTEFGKSWKDPGYSNSQRDAQFNTVYNKIYSSIMTKGSAAGGLFWQLMVEGIESMEDGYGIVLSQTSSTVNIISSQCRKLRYLNKIFVRERNVARAKKAKAMREAAKRGSSVEMATKKRSLRWF</sequence>
<evidence type="ECO:0000256" key="6">
    <source>
        <dbReference type="SAM" id="SignalP"/>
    </source>
</evidence>
<keyword evidence="6" id="KW-0732">Signal</keyword>
<dbReference type="GO" id="GO:0000272">
    <property type="term" value="P:polysaccharide catabolic process"/>
    <property type="evidence" value="ECO:0007669"/>
    <property type="project" value="InterPro"/>
</dbReference>
<keyword evidence="4" id="KW-0378">Hydrolase</keyword>
<dbReference type="AlphaFoldDB" id="A0A835RQZ7"/>
<dbReference type="InterPro" id="IPR045053">
    <property type="entry name" value="MAN-like"/>
</dbReference>
<evidence type="ECO:0000256" key="2">
    <source>
        <dbReference type="ARBA" id="ARBA00005641"/>
    </source>
</evidence>
<gene>
    <name evidence="9" type="ORF">HPP92_005911</name>
    <name evidence="8" type="ORF">HPP92_006193</name>
</gene>